<dbReference type="Pfam" id="PF13406">
    <property type="entry name" value="SLT_2"/>
    <property type="match status" value="1"/>
</dbReference>
<name>A0A1G2R7M3_9BACT</name>
<feature type="coiled-coil region" evidence="1">
    <location>
        <begin position="27"/>
        <end position="96"/>
    </location>
</feature>
<dbReference type="Gene3D" id="1.10.530.10">
    <property type="match status" value="1"/>
</dbReference>
<dbReference type="InterPro" id="IPR031304">
    <property type="entry name" value="SLT_2"/>
</dbReference>
<dbReference type="Proteomes" id="UP000178529">
    <property type="component" value="Unassembled WGS sequence"/>
</dbReference>
<dbReference type="AlphaFoldDB" id="A0A1G2R7M3"/>
<gene>
    <name evidence="3" type="ORF">A3J68_01030</name>
</gene>
<dbReference type="EMBL" id="MHTY01000017">
    <property type="protein sequence ID" value="OHA68707.1"/>
    <property type="molecule type" value="Genomic_DNA"/>
</dbReference>
<evidence type="ECO:0000313" key="4">
    <source>
        <dbReference type="Proteomes" id="UP000178529"/>
    </source>
</evidence>
<proteinExistence type="predicted"/>
<keyword evidence="1" id="KW-0175">Coiled coil</keyword>
<comment type="caution">
    <text evidence="3">The sequence shown here is derived from an EMBL/GenBank/DDBJ whole genome shotgun (WGS) entry which is preliminary data.</text>
</comment>
<reference evidence="3 4" key="1">
    <citation type="journal article" date="2016" name="Nat. Commun.">
        <title>Thousands of microbial genomes shed light on interconnected biogeochemical processes in an aquifer system.</title>
        <authorList>
            <person name="Anantharaman K."/>
            <person name="Brown C.T."/>
            <person name="Hug L.A."/>
            <person name="Sharon I."/>
            <person name="Castelle C.J."/>
            <person name="Probst A.J."/>
            <person name="Thomas B.C."/>
            <person name="Singh A."/>
            <person name="Wilkins M.J."/>
            <person name="Karaoz U."/>
            <person name="Brodie E.L."/>
            <person name="Williams K.H."/>
            <person name="Hubbard S.S."/>
            <person name="Banfield J.F."/>
        </authorList>
    </citation>
    <scope>NUCLEOTIDE SEQUENCE [LARGE SCALE GENOMIC DNA]</scope>
</reference>
<dbReference type="SUPFAM" id="SSF57997">
    <property type="entry name" value="Tropomyosin"/>
    <property type="match status" value="1"/>
</dbReference>
<dbReference type="InterPro" id="IPR023346">
    <property type="entry name" value="Lysozyme-like_dom_sf"/>
</dbReference>
<accession>A0A1G2R7M3</accession>
<organism evidence="3 4">
    <name type="scientific">Candidatus Wildermuthbacteria bacterium RIFCSPHIGHO2_02_FULL_48_16</name>
    <dbReference type="NCBI Taxonomy" id="1802453"/>
    <lineage>
        <taxon>Bacteria</taxon>
        <taxon>Candidatus Wildermuthiibacteriota</taxon>
    </lineage>
</organism>
<evidence type="ECO:0000256" key="1">
    <source>
        <dbReference type="SAM" id="Coils"/>
    </source>
</evidence>
<protein>
    <recommendedName>
        <fullName evidence="2">Transglycosylase SLT domain-containing protein</fullName>
    </recommendedName>
</protein>
<feature type="domain" description="Transglycosylase SLT" evidence="2">
    <location>
        <begin position="257"/>
        <end position="401"/>
    </location>
</feature>
<evidence type="ECO:0000313" key="3">
    <source>
        <dbReference type="EMBL" id="OHA68707.1"/>
    </source>
</evidence>
<evidence type="ECO:0000259" key="2">
    <source>
        <dbReference type="Pfam" id="PF13406"/>
    </source>
</evidence>
<dbReference type="SUPFAM" id="SSF53955">
    <property type="entry name" value="Lysozyme-like"/>
    <property type="match status" value="1"/>
</dbReference>
<sequence>MNSTIVKTIGSAFLILSLVLPGFFVFGQTASEERAQLEQELQKLEAEIDSIEGDITKTQQEKKTFENQISILKNKIKKLDLEIQKSSRLVRDLKSQIVDTEESIVKTTEDVGTKKEQLAQILRNIAQEDAKTFPEIVLSGPTLSEFFSNVLSLEVLHQKNKDLLKSLTELQSYLGVQKENLESEKQEEEHYQKIQVLQKQESQSNKAQTEKLLSVTKGKESEYQKLLSDRKKKAQEIRTRIFELIGVPQAPTFGEALEIASSVSAQTGVRPALLLAVLTQESSLGKNVGQCFLKDAKTGDGVRSSTGAFVRKVMKPTRDVQPFLQITQELGRDSFSTAVSCPIPSVGGYGGAMGPAQFIPSTWIRYRDRLASLLGRPADPWNIRDAFYAAALYLSDYGATAQTYNAEWKAAMIYFSGSTNIRYRFYGDSVMRIAAGYEEDIKALANNNGPLSQQ</sequence>
<dbReference type="Gene3D" id="6.10.250.3150">
    <property type="match status" value="1"/>
</dbReference>